<feature type="compositionally biased region" description="Pro residues" evidence="1">
    <location>
        <begin position="1290"/>
        <end position="1301"/>
    </location>
</feature>
<dbReference type="EMBL" id="CAMXCT020001701">
    <property type="protein sequence ID" value="CAL1145716.1"/>
    <property type="molecule type" value="Genomic_DNA"/>
</dbReference>
<protein>
    <submittedName>
        <fullName evidence="3">COG complex component COG2 C-terminal domain-containing protein</fullName>
    </submittedName>
</protein>
<keyword evidence="4" id="KW-1185">Reference proteome</keyword>
<organism evidence="2">
    <name type="scientific">Cladocopium goreaui</name>
    <dbReference type="NCBI Taxonomy" id="2562237"/>
    <lineage>
        <taxon>Eukaryota</taxon>
        <taxon>Sar</taxon>
        <taxon>Alveolata</taxon>
        <taxon>Dinophyceae</taxon>
        <taxon>Suessiales</taxon>
        <taxon>Symbiodiniaceae</taxon>
        <taxon>Cladocopium</taxon>
    </lineage>
</organism>
<dbReference type="EMBL" id="CAMXCT010001701">
    <property type="protein sequence ID" value="CAI3992341.1"/>
    <property type="molecule type" value="Genomic_DNA"/>
</dbReference>
<feature type="region of interest" description="Disordered" evidence="1">
    <location>
        <begin position="502"/>
        <end position="531"/>
    </location>
</feature>
<evidence type="ECO:0000313" key="3">
    <source>
        <dbReference type="EMBL" id="CAL4779653.1"/>
    </source>
</evidence>
<gene>
    <name evidence="2" type="ORF">C1SCF055_LOCUS19179</name>
</gene>
<evidence type="ECO:0000256" key="1">
    <source>
        <dbReference type="SAM" id="MobiDB-lite"/>
    </source>
</evidence>
<dbReference type="Proteomes" id="UP001152797">
    <property type="component" value="Unassembled WGS sequence"/>
</dbReference>
<proteinExistence type="predicted"/>
<comment type="caution">
    <text evidence="2">The sequence shown here is derived from an EMBL/GenBank/DDBJ whole genome shotgun (WGS) entry which is preliminary data.</text>
</comment>
<accession>A0A9P1CJ45</accession>
<dbReference type="OrthoDB" id="406755at2759"/>
<reference evidence="2" key="1">
    <citation type="submission" date="2022-10" db="EMBL/GenBank/DDBJ databases">
        <authorList>
            <person name="Chen Y."/>
            <person name="Dougan E. K."/>
            <person name="Chan C."/>
            <person name="Rhodes N."/>
            <person name="Thang M."/>
        </authorList>
    </citation>
    <scope>NUCLEOTIDE SEQUENCE</scope>
</reference>
<name>A0A9P1CJ45_9DINO</name>
<evidence type="ECO:0000313" key="4">
    <source>
        <dbReference type="Proteomes" id="UP001152797"/>
    </source>
</evidence>
<reference evidence="3 4" key="2">
    <citation type="submission" date="2024-05" db="EMBL/GenBank/DDBJ databases">
        <authorList>
            <person name="Chen Y."/>
            <person name="Shah S."/>
            <person name="Dougan E. K."/>
            <person name="Thang M."/>
            <person name="Chan C."/>
        </authorList>
    </citation>
    <scope>NUCLEOTIDE SEQUENCE [LARGE SCALE GENOMIC DNA]</scope>
</reference>
<sequence>MDRCPSAVVTSQRKVCPQCRQPLKQARPGQSGAVGAQIIAEPDIIAAWHLSSSCPASCQQARYWCGFVEFRMLRQNKRCTLRKEIDLPDPDYFFLNSRTGLARSWLRRWRYRMYLHRASFQGEGILLRLLNAAVRYHIRHQLREGWLREILCRRAAEAGVDVSKTLHEHVLNGTAEKLIAANWIWYEPLMFARRFAQMQAAGDRQDILAIDGNCKLHRRTCGMPFAEVVPSPHLNKLLLRGCSARPHGRDTLCWKHAHDRDRPQQHRAETIARHRLKKALHTDGDVCHFEVQLEGFRGWQPACTIKEEVLAKYFASQADKNIRRRRQCRVEARAQKWTGLRPRRAKTFLAPWHSAQPREKSTCGTHKEGRKMPMLPHALLVSFLLLPSLTCIVHDDSCHLKAMCLRNQADSPVAARLANFDFIIDEFHAAGHSGAWCKETCLPSLQRNKEVLNGFPTEIAESVNSQFSPLGHCFHHYGPWFAQLVLQELADVHNLSRLQSLQDKKRGSEKKRKREVAASALASGMPASPPEELSNKAVDALWTAALDVVKDNFNAAEHLPKKVYDFLLPIAASTCQGLFSTVMMFAAAMPALSNGASVRVWNQKPSPLALLVLHMAPPQRGKSRLFQAVELMFETADDFVAKLAKEQADQVAAKLAPPVEGAGPYPELQITTKSISLQSFTMTEFFYRCSVEFPQVEIAGNKKDKTAARVWYGQAFNLDECYEFLEQIGLLGARGDRGDKPSGPVNSHASTLNTLVQRGKTKRATRTSTSYESSRTQHIALSILGNGHPSKLISMERGLEGGHTAATRERFLFAVDVSTARHGKLPKDLLRADDELPAWTWLPLTPLQATIFRWTSLLNNPRHFEDMSKIEDESDEEGYPAVLPDGVRSRVRYIEGTDTNGQTVVVRTEWRISGRWLLKDQTEHICEGARRVCHHFEKRPHSVLTLREDAQRLLLGNQVAQSIRAAGKEGTSIEALHANAAHAQGMLSAAVAILELAAGGGELDSNGNLEVTEDHVQVAARLVELSLQIRGVLRGPLDAAAVASSDDSDNDISKPVAVPCPPHSFAPPAPTQAPPSQPGLHEEGQTVPAEPDAHVPVDVPAGVLQDEEDNSGEMPAPVPLKFSDLEAPETFFAKGFGNNNSMLLASPDGLLKDRELVQKLLLLGRSEIKMSKVVDVYHVVKRVDGKRRKARPSQALQVLTKAFELFPRLGRVSPPARRGGDTTVFLRAWSSNMANQTQYHNEAMKCCRVSIREISKRRALWHDRHAGEERLPNIPADEEELAHASAQPRLPQPSTPPTGRC</sequence>
<feature type="region of interest" description="Disordered" evidence="1">
    <location>
        <begin position="1042"/>
        <end position="1096"/>
    </location>
</feature>
<feature type="compositionally biased region" description="Pro residues" evidence="1">
    <location>
        <begin position="1058"/>
        <end position="1077"/>
    </location>
</feature>
<evidence type="ECO:0000313" key="2">
    <source>
        <dbReference type="EMBL" id="CAI3992341.1"/>
    </source>
</evidence>
<feature type="region of interest" description="Disordered" evidence="1">
    <location>
        <begin position="1270"/>
        <end position="1301"/>
    </location>
</feature>
<dbReference type="EMBL" id="CAMXCT030001701">
    <property type="protein sequence ID" value="CAL4779653.1"/>
    <property type="molecule type" value="Genomic_DNA"/>
</dbReference>